<comment type="caution">
    <text evidence="1">The sequence shown here is derived from an EMBL/GenBank/DDBJ whole genome shotgun (WGS) entry which is preliminary data.</text>
</comment>
<gene>
    <name evidence="1" type="ORF">O6H91_08G086100</name>
</gene>
<name>A0ACC2CZN8_DIPCM</name>
<evidence type="ECO:0000313" key="1">
    <source>
        <dbReference type="EMBL" id="KAJ7547441.1"/>
    </source>
</evidence>
<dbReference type="Proteomes" id="UP001162992">
    <property type="component" value="Chromosome 8"/>
</dbReference>
<reference evidence="2" key="1">
    <citation type="journal article" date="2024" name="Proc. Natl. Acad. Sci. U.S.A.">
        <title>Extraordinary preservation of gene collinearity over three hundred million years revealed in homosporous lycophytes.</title>
        <authorList>
            <person name="Li C."/>
            <person name="Wickell D."/>
            <person name="Kuo L.Y."/>
            <person name="Chen X."/>
            <person name="Nie B."/>
            <person name="Liao X."/>
            <person name="Peng D."/>
            <person name="Ji J."/>
            <person name="Jenkins J."/>
            <person name="Williams M."/>
            <person name="Shu S."/>
            <person name="Plott C."/>
            <person name="Barry K."/>
            <person name="Rajasekar S."/>
            <person name="Grimwood J."/>
            <person name="Han X."/>
            <person name="Sun S."/>
            <person name="Hou Z."/>
            <person name="He W."/>
            <person name="Dai G."/>
            <person name="Sun C."/>
            <person name="Schmutz J."/>
            <person name="Leebens-Mack J.H."/>
            <person name="Li F.W."/>
            <person name="Wang L."/>
        </authorList>
    </citation>
    <scope>NUCLEOTIDE SEQUENCE [LARGE SCALE GENOMIC DNA]</scope>
    <source>
        <strain evidence="2">cv. PW_Plant_1</strain>
    </source>
</reference>
<evidence type="ECO:0000313" key="2">
    <source>
        <dbReference type="Proteomes" id="UP001162992"/>
    </source>
</evidence>
<proteinExistence type="predicted"/>
<protein>
    <submittedName>
        <fullName evidence="1">Uncharacterized protein</fullName>
    </submittedName>
</protein>
<accession>A0ACC2CZN8</accession>
<sequence>MELSVKNAHDRDGRKPSSYAFLDADQHQQNQQQLFDESYYNSLYLNTFTPRFSSRPVYTSSYKAPEHASDAKQARSQRIVQVKQMSENDTLSMPDTAGIIDDSSNIGDWRQHSIVVGAHAAGIANSVSVENIHTDAHRPETSPSDVSGPSQPKTQLPSSGTNGYYYLHLKPLPCSKYLLPTRKISASVSRNDSFASSSAAPAVAFDWEEVPGKPKQNCVVDNEVPLKLPPRLEAQINQRSSIGVAVINQAERTQAKKANCWKIFNCLFGINLEDLANSAT</sequence>
<organism evidence="1 2">
    <name type="scientific">Diphasiastrum complanatum</name>
    <name type="common">Issler's clubmoss</name>
    <name type="synonym">Lycopodium complanatum</name>
    <dbReference type="NCBI Taxonomy" id="34168"/>
    <lineage>
        <taxon>Eukaryota</taxon>
        <taxon>Viridiplantae</taxon>
        <taxon>Streptophyta</taxon>
        <taxon>Embryophyta</taxon>
        <taxon>Tracheophyta</taxon>
        <taxon>Lycopodiopsida</taxon>
        <taxon>Lycopodiales</taxon>
        <taxon>Lycopodiaceae</taxon>
        <taxon>Lycopodioideae</taxon>
        <taxon>Diphasiastrum</taxon>
    </lineage>
</organism>
<keyword evidence="2" id="KW-1185">Reference proteome</keyword>
<dbReference type="EMBL" id="CM055099">
    <property type="protein sequence ID" value="KAJ7547441.1"/>
    <property type="molecule type" value="Genomic_DNA"/>
</dbReference>